<sequence length="104" mass="12184">MNQEALYFLHAYIIDPSPPFLTQNTDVPQRVLICQHRLQVWRLNLQYNIQIVKGSGSRISRLCVTIRFASSRLIYRRKVIVRRSTLHKLPDNKKKPTSCCPHVV</sequence>
<protein>
    <submittedName>
        <fullName evidence="1">Uncharacterized protein</fullName>
    </submittedName>
</protein>
<organism evidence="1 2">
    <name type="scientific">Characodon lateralis</name>
    <dbReference type="NCBI Taxonomy" id="208331"/>
    <lineage>
        <taxon>Eukaryota</taxon>
        <taxon>Metazoa</taxon>
        <taxon>Chordata</taxon>
        <taxon>Craniata</taxon>
        <taxon>Vertebrata</taxon>
        <taxon>Euteleostomi</taxon>
        <taxon>Actinopterygii</taxon>
        <taxon>Neopterygii</taxon>
        <taxon>Teleostei</taxon>
        <taxon>Neoteleostei</taxon>
        <taxon>Acanthomorphata</taxon>
        <taxon>Ovalentaria</taxon>
        <taxon>Atherinomorphae</taxon>
        <taxon>Cyprinodontiformes</taxon>
        <taxon>Goodeidae</taxon>
        <taxon>Characodon</taxon>
    </lineage>
</organism>
<dbReference type="EMBL" id="JAHUTJ010041385">
    <property type="protein sequence ID" value="MED6280086.1"/>
    <property type="molecule type" value="Genomic_DNA"/>
</dbReference>
<keyword evidence="2" id="KW-1185">Reference proteome</keyword>
<dbReference type="Proteomes" id="UP001352852">
    <property type="component" value="Unassembled WGS sequence"/>
</dbReference>
<proteinExistence type="predicted"/>
<reference evidence="1 2" key="1">
    <citation type="submission" date="2021-06" db="EMBL/GenBank/DDBJ databases">
        <authorList>
            <person name="Palmer J.M."/>
        </authorList>
    </citation>
    <scope>NUCLEOTIDE SEQUENCE [LARGE SCALE GENOMIC DNA]</scope>
    <source>
        <strain evidence="1 2">CL_MEX2019</strain>
        <tissue evidence="1">Muscle</tissue>
    </source>
</reference>
<comment type="caution">
    <text evidence="1">The sequence shown here is derived from an EMBL/GenBank/DDBJ whole genome shotgun (WGS) entry which is preliminary data.</text>
</comment>
<gene>
    <name evidence="1" type="ORF">CHARACLAT_007298</name>
</gene>
<name>A0ABU7DYG9_9TELE</name>
<evidence type="ECO:0000313" key="1">
    <source>
        <dbReference type="EMBL" id="MED6280086.1"/>
    </source>
</evidence>
<evidence type="ECO:0000313" key="2">
    <source>
        <dbReference type="Proteomes" id="UP001352852"/>
    </source>
</evidence>
<accession>A0ABU7DYG9</accession>